<dbReference type="AlphaFoldDB" id="A0A504YJB4"/>
<dbReference type="Proteomes" id="UP000316759">
    <property type="component" value="Unassembled WGS sequence"/>
</dbReference>
<comment type="caution">
    <text evidence="2">The sequence shown here is derived from an EMBL/GenBank/DDBJ whole genome shotgun (WGS) entry which is preliminary data.</text>
</comment>
<dbReference type="GO" id="GO:0032543">
    <property type="term" value="P:mitochondrial translation"/>
    <property type="evidence" value="ECO:0007669"/>
    <property type="project" value="InterPro"/>
</dbReference>
<dbReference type="Gene3D" id="1.25.40.10">
    <property type="entry name" value="Tetratricopeptide repeat domain"/>
    <property type="match status" value="1"/>
</dbReference>
<dbReference type="OrthoDB" id="10044771at2759"/>
<name>A0A504YJB4_FASGI</name>
<dbReference type="EMBL" id="SUNJ01009396">
    <property type="protein sequence ID" value="TPP60466.1"/>
    <property type="molecule type" value="Genomic_DNA"/>
</dbReference>
<feature type="region of interest" description="Disordered" evidence="1">
    <location>
        <begin position="271"/>
        <end position="303"/>
    </location>
</feature>
<dbReference type="PANTHER" id="PTHR16276:SF1">
    <property type="entry name" value="SMALL RIBOSOMAL SUBUNIT PROTEIN MS39"/>
    <property type="match status" value="1"/>
</dbReference>
<dbReference type="InterPro" id="IPR037387">
    <property type="entry name" value="PTCD3"/>
</dbReference>
<dbReference type="PANTHER" id="PTHR16276">
    <property type="entry name" value="PENTATRICOPEPTIDE REPEAT DOMAIN-CONTAINING PROTEIN 3"/>
    <property type="match status" value="1"/>
</dbReference>
<reference evidence="2 3" key="1">
    <citation type="submission" date="2019-04" db="EMBL/GenBank/DDBJ databases">
        <title>Annotation for the trematode Fasciola gigantica.</title>
        <authorList>
            <person name="Choi Y.-J."/>
        </authorList>
    </citation>
    <scope>NUCLEOTIDE SEQUENCE [LARGE SCALE GENOMIC DNA]</scope>
    <source>
        <strain evidence="2">Uganda_cow_1</strain>
    </source>
</reference>
<sequence>MRHVCLIFFPSFQPLHTASRFIYGYGLGIRLPTSAVFRVLAWASTSPSQSNGTDVEPPFKRHRDSLSVLRALASCVTPSSEAPDFRLGGDPWLGSMPNTRHFLLAKAKGRMAARLAIRDYFPNDIVAVAKEVPRVDRWLPLQTPDGVLGRVSDGELPASEGMDRLLLLLAPTHAWRLYTDVAPGEPWKDETLHRLLDLLCATNGGAGGAHNHSLLDTVDLSTLPDPGELYFAEEMAVQLDYHCRKALARPIPLEASGSMKVTLPVNMELTATTTGDEATSSTNDSDSDVDESTDSDTGEPAGRCTWQVQGPAEQLFSHMHAKLQTPAGYASIIRGAAKFHHPRRALELLESAANANIGPLNIAVYLAVIRCLYSLPNPEMRPQVEKMLQQISALVSPLPLSVFEAALYCLAESVRQQSESNQPITDHASFALGLFNEMRRSGLEPSLAAMANLLRVLHFVPLDSAKSVEYSLGYSCSDLISTFVSELERRFQAHPPTRFDNWSMDDYTFFPLAMRIASMENNPELGRYIDHLLTGTHDRRFFLATSWIRRKYIQSYCFSQISPSSLNVELQRDPVKLIQRVEKVYRNHWSVIIITGQICNRLITFFQRFFTITNGNLTSTNQTGQYTKRNKAVKSSQLLAYRLLHQMLTDLLDHPRSPTDLRLPEPIKSMIPLVSAEAHYDPNLAAQFSTAVLERLIQIDEKNDMFASRSSKDKNIDRTQSSSALSVKKIALLVHMLFPLLSRIVGQKPIDSASHSIEVRLRRELSQTFSSLCKWIQYALKHGAISWSWTPESLHMLWEYGQSELSIDHFWDALRALLENDLKPADAAEAKKIERALTPLLDDFECQVVEAKLVDKHGFSDSVQHSSCADRRRVLNQLRHLLLEKCTTLSESEANPHRDLAQNHCVDA</sequence>
<protein>
    <submittedName>
        <fullName evidence="2">Uncharacterized protein</fullName>
    </submittedName>
</protein>
<proteinExistence type="predicted"/>
<dbReference type="InterPro" id="IPR011990">
    <property type="entry name" value="TPR-like_helical_dom_sf"/>
</dbReference>
<dbReference type="GO" id="GO:0043024">
    <property type="term" value="F:ribosomal small subunit binding"/>
    <property type="evidence" value="ECO:0007669"/>
    <property type="project" value="InterPro"/>
</dbReference>
<accession>A0A504YJB4</accession>
<organism evidence="2 3">
    <name type="scientific">Fasciola gigantica</name>
    <name type="common">Giant liver fluke</name>
    <dbReference type="NCBI Taxonomy" id="46835"/>
    <lineage>
        <taxon>Eukaryota</taxon>
        <taxon>Metazoa</taxon>
        <taxon>Spiralia</taxon>
        <taxon>Lophotrochozoa</taxon>
        <taxon>Platyhelminthes</taxon>
        <taxon>Trematoda</taxon>
        <taxon>Digenea</taxon>
        <taxon>Plagiorchiida</taxon>
        <taxon>Echinostomata</taxon>
        <taxon>Echinostomatoidea</taxon>
        <taxon>Fasciolidae</taxon>
        <taxon>Fasciola</taxon>
    </lineage>
</organism>
<feature type="compositionally biased region" description="Acidic residues" evidence="1">
    <location>
        <begin position="285"/>
        <end position="297"/>
    </location>
</feature>
<dbReference type="GO" id="GO:0005739">
    <property type="term" value="C:mitochondrion"/>
    <property type="evidence" value="ECO:0007669"/>
    <property type="project" value="InterPro"/>
</dbReference>
<keyword evidence="3" id="KW-1185">Reference proteome</keyword>
<evidence type="ECO:0000313" key="3">
    <source>
        <dbReference type="Proteomes" id="UP000316759"/>
    </source>
</evidence>
<gene>
    <name evidence="2" type="ORF">FGIG_06488</name>
</gene>
<evidence type="ECO:0000256" key="1">
    <source>
        <dbReference type="SAM" id="MobiDB-lite"/>
    </source>
</evidence>
<evidence type="ECO:0000313" key="2">
    <source>
        <dbReference type="EMBL" id="TPP60466.1"/>
    </source>
</evidence>
<dbReference type="STRING" id="46835.A0A504YJB4"/>
<dbReference type="GO" id="GO:0019843">
    <property type="term" value="F:rRNA binding"/>
    <property type="evidence" value="ECO:0007669"/>
    <property type="project" value="InterPro"/>
</dbReference>